<feature type="transmembrane region" description="Helical" evidence="1">
    <location>
        <begin position="96"/>
        <end position="113"/>
    </location>
</feature>
<accession>A0ABV9QHJ7</accession>
<dbReference type="InterPro" id="IPR024529">
    <property type="entry name" value="ECF_trnsprt_substrate-spec"/>
</dbReference>
<protein>
    <submittedName>
        <fullName evidence="2">ECF transporter S component</fullName>
    </submittedName>
</protein>
<evidence type="ECO:0000313" key="3">
    <source>
        <dbReference type="Proteomes" id="UP001595916"/>
    </source>
</evidence>
<reference evidence="3" key="1">
    <citation type="journal article" date="2019" name="Int. J. Syst. Evol. Microbiol.">
        <title>The Global Catalogue of Microorganisms (GCM) 10K type strain sequencing project: providing services to taxonomists for standard genome sequencing and annotation.</title>
        <authorList>
            <consortium name="The Broad Institute Genomics Platform"/>
            <consortium name="The Broad Institute Genome Sequencing Center for Infectious Disease"/>
            <person name="Wu L."/>
            <person name="Ma J."/>
        </authorList>
    </citation>
    <scope>NUCLEOTIDE SEQUENCE [LARGE SCALE GENOMIC DNA]</scope>
    <source>
        <strain evidence="3">CCUG 46385</strain>
    </source>
</reference>
<dbReference type="Gene3D" id="1.10.1760.20">
    <property type="match status" value="1"/>
</dbReference>
<keyword evidence="1" id="KW-1133">Transmembrane helix</keyword>
<proteinExistence type="predicted"/>
<evidence type="ECO:0000313" key="2">
    <source>
        <dbReference type="EMBL" id="MFC4803787.1"/>
    </source>
</evidence>
<keyword evidence="1" id="KW-0472">Membrane</keyword>
<keyword evidence="1" id="KW-0812">Transmembrane</keyword>
<feature type="transmembrane region" description="Helical" evidence="1">
    <location>
        <begin position="125"/>
        <end position="147"/>
    </location>
</feature>
<dbReference type="Proteomes" id="UP001595916">
    <property type="component" value="Unassembled WGS sequence"/>
</dbReference>
<sequence>MIQQRIQRRGMSTGQLTLVGMLGAISAVLGFTPIGFITIGAISVTTMHIPVIIGAVLEGPMIGMMTGLLFGIISMVRAFIIPLPTSFIFWNPIVAIVPRVLLGYISYQVYYLVRTKLKKENTAVVLAAFLATLAHTVMVLGSAYLIYHDKLAEKLTLSVQGVKLLFTGIAIQNGIPEAILSVFVTVAVYKAAKKVRRVR</sequence>
<feature type="transmembrane region" description="Helical" evidence="1">
    <location>
        <begin position="12"/>
        <end position="31"/>
    </location>
</feature>
<dbReference type="Pfam" id="PF12822">
    <property type="entry name" value="ECF_trnsprt"/>
    <property type="match status" value="1"/>
</dbReference>
<organism evidence="2 3">
    <name type="scientific">Filifactor villosus</name>
    <dbReference type="NCBI Taxonomy" id="29374"/>
    <lineage>
        <taxon>Bacteria</taxon>
        <taxon>Bacillati</taxon>
        <taxon>Bacillota</taxon>
        <taxon>Clostridia</taxon>
        <taxon>Peptostreptococcales</taxon>
        <taxon>Filifactoraceae</taxon>
        <taxon>Filifactor</taxon>
    </lineage>
</organism>
<evidence type="ECO:0000256" key="1">
    <source>
        <dbReference type="SAM" id="Phobius"/>
    </source>
</evidence>
<comment type="caution">
    <text evidence="2">The sequence shown here is derived from an EMBL/GenBank/DDBJ whole genome shotgun (WGS) entry which is preliminary data.</text>
</comment>
<gene>
    <name evidence="2" type="ORF">ACFO4R_01705</name>
</gene>
<dbReference type="RefSeq" id="WP_379787249.1">
    <property type="nucleotide sequence ID" value="NZ_JBHSHL010000005.1"/>
</dbReference>
<keyword evidence="3" id="KW-1185">Reference proteome</keyword>
<name>A0ABV9QHJ7_9FIRM</name>
<dbReference type="EMBL" id="JBHSHL010000005">
    <property type="protein sequence ID" value="MFC4803787.1"/>
    <property type="molecule type" value="Genomic_DNA"/>
</dbReference>